<dbReference type="Proteomes" id="UP001341281">
    <property type="component" value="Chromosome 02"/>
</dbReference>
<evidence type="ECO:0000313" key="2">
    <source>
        <dbReference type="EMBL" id="WVZ59581.1"/>
    </source>
</evidence>
<dbReference type="EMBL" id="CP144746">
    <property type="protein sequence ID" value="WVZ59581.1"/>
    <property type="molecule type" value="Genomic_DNA"/>
</dbReference>
<protein>
    <submittedName>
        <fullName evidence="2">Uncharacterized protein</fullName>
    </submittedName>
</protein>
<dbReference type="AlphaFoldDB" id="A0AAQ3SS17"/>
<name>A0AAQ3SS17_PASNO</name>
<organism evidence="2 3">
    <name type="scientific">Paspalum notatum var. saurae</name>
    <dbReference type="NCBI Taxonomy" id="547442"/>
    <lineage>
        <taxon>Eukaryota</taxon>
        <taxon>Viridiplantae</taxon>
        <taxon>Streptophyta</taxon>
        <taxon>Embryophyta</taxon>
        <taxon>Tracheophyta</taxon>
        <taxon>Spermatophyta</taxon>
        <taxon>Magnoliopsida</taxon>
        <taxon>Liliopsida</taxon>
        <taxon>Poales</taxon>
        <taxon>Poaceae</taxon>
        <taxon>PACMAD clade</taxon>
        <taxon>Panicoideae</taxon>
        <taxon>Andropogonodae</taxon>
        <taxon>Paspaleae</taxon>
        <taxon>Paspalinae</taxon>
        <taxon>Paspalum</taxon>
    </lineage>
</organism>
<keyword evidence="3" id="KW-1185">Reference proteome</keyword>
<sequence length="177" mass="19232">MPAGGHADSPPRLDACPSGWLQNYQCVRRRLRVHCGTAARALWNSSATATMTAAHPDAPPSPPPRGHAYLHEESESTAGPLWSSSPPLPVPHDNIGDCPFFDVVSVLASSDRMLFSDCFSTVPATRTETSTQESHIATYNWASIDNTCKAALNELPGLRKIQRRVDPTLASELFPLR</sequence>
<evidence type="ECO:0000256" key="1">
    <source>
        <dbReference type="SAM" id="MobiDB-lite"/>
    </source>
</evidence>
<accession>A0AAQ3SS17</accession>
<reference evidence="2 3" key="1">
    <citation type="submission" date="2024-02" db="EMBL/GenBank/DDBJ databases">
        <title>High-quality chromosome-scale genome assembly of Pensacola bahiagrass (Paspalum notatum Flugge var. saurae).</title>
        <authorList>
            <person name="Vega J.M."/>
            <person name="Podio M."/>
            <person name="Orjuela J."/>
            <person name="Siena L.A."/>
            <person name="Pessino S.C."/>
            <person name="Combes M.C."/>
            <person name="Mariac C."/>
            <person name="Albertini E."/>
            <person name="Pupilli F."/>
            <person name="Ortiz J.P.A."/>
            <person name="Leblanc O."/>
        </authorList>
    </citation>
    <scope>NUCLEOTIDE SEQUENCE [LARGE SCALE GENOMIC DNA]</scope>
    <source>
        <strain evidence="2">R1</strain>
        <tissue evidence="2">Leaf</tissue>
    </source>
</reference>
<feature type="region of interest" description="Disordered" evidence="1">
    <location>
        <begin position="50"/>
        <end position="88"/>
    </location>
</feature>
<gene>
    <name evidence="2" type="ORF">U9M48_009701</name>
</gene>
<proteinExistence type="predicted"/>
<evidence type="ECO:0000313" key="3">
    <source>
        <dbReference type="Proteomes" id="UP001341281"/>
    </source>
</evidence>